<keyword evidence="5" id="KW-0552">Olfaction</keyword>
<comment type="caution">
    <text evidence="11">The sequence shown here is derived from an EMBL/GenBank/DDBJ whole genome shotgun (WGS) entry which is preliminary data.</text>
</comment>
<gene>
    <name evidence="11" type="ORF">Zmor_008294</name>
</gene>
<proteinExistence type="predicted"/>
<evidence type="ECO:0000313" key="11">
    <source>
        <dbReference type="EMBL" id="KAJ3664098.1"/>
    </source>
</evidence>
<dbReference type="PANTHER" id="PTHR21137">
    <property type="entry name" value="ODORANT RECEPTOR"/>
    <property type="match status" value="1"/>
</dbReference>
<keyword evidence="8" id="KW-0675">Receptor</keyword>
<dbReference type="Pfam" id="PF02949">
    <property type="entry name" value="7tm_6"/>
    <property type="match status" value="1"/>
</dbReference>
<feature type="transmembrane region" description="Helical" evidence="10">
    <location>
        <begin position="132"/>
        <end position="150"/>
    </location>
</feature>
<dbReference type="PANTHER" id="PTHR21137:SF35">
    <property type="entry name" value="ODORANT RECEPTOR 19A-RELATED"/>
    <property type="match status" value="1"/>
</dbReference>
<dbReference type="GO" id="GO:0005886">
    <property type="term" value="C:plasma membrane"/>
    <property type="evidence" value="ECO:0007669"/>
    <property type="project" value="UniProtKB-SubCell"/>
</dbReference>
<evidence type="ECO:0000256" key="3">
    <source>
        <dbReference type="ARBA" id="ARBA00022606"/>
    </source>
</evidence>
<dbReference type="AlphaFoldDB" id="A0AA38IYJ9"/>
<dbReference type="GO" id="GO:0004984">
    <property type="term" value="F:olfactory receptor activity"/>
    <property type="evidence" value="ECO:0007669"/>
    <property type="project" value="InterPro"/>
</dbReference>
<keyword evidence="3" id="KW-0716">Sensory transduction</keyword>
<organism evidence="11 12">
    <name type="scientific">Zophobas morio</name>
    <dbReference type="NCBI Taxonomy" id="2755281"/>
    <lineage>
        <taxon>Eukaryota</taxon>
        <taxon>Metazoa</taxon>
        <taxon>Ecdysozoa</taxon>
        <taxon>Arthropoda</taxon>
        <taxon>Hexapoda</taxon>
        <taxon>Insecta</taxon>
        <taxon>Pterygota</taxon>
        <taxon>Neoptera</taxon>
        <taxon>Endopterygota</taxon>
        <taxon>Coleoptera</taxon>
        <taxon>Polyphaga</taxon>
        <taxon>Cucujiformia</taxon>
        <taxon>Tenebrionidae</taxon>
        <taxon>Zophobas</taxon>
    </lineage>
</organism>
<evidence type="ECO:0000256" key="6">
    <source>
        <dbReference type="ARBA" id="ARBA00022989"/>
    </source>
</evidence>
<evidence type="ECO:0000256" key="8">
    <source>
        <dbReference type="ARBA" id="ARBA00023170"/>
    </source>
</evidence>
<evidence type="ECO:0000313" key="12">
    <source>
        <dbReference type="Proteomes" id="UP001168821"/>
    </source>
</evidence>
<evidence type="ECO:0000256" key="4">
    <source>
        <dbReference type="ARBA" id="ARBA00022692"/>
    </source>
</evidence>
<keyword evidence="6 10" id="KW-1133">Transmembrane helix</keyword>
<comment type="subcellular location">
    <subcellularLocation>
        <location evidence="1">Cell membrane</location>
        <topology evidence="1">Multi-pass membrane protein</topology>
    </subcellularLocation>
</comment>
<reference evidence="11" key="1">
    <citation type="journal article" date="2023" name="G3 (Bethesda)">
        <title>Whole genome assemblies of Zophobas morio and Tenebrio molitor.</title>
        <authorList>
            <person name="Kaur S."/>
            <person name="Stinson S.A."/>
            <person name="diCenzo G.C."/>
        </authorList>
    </citation>
    <scope>NUCLEOTIDE SEQUENCE</scope>
    <source>
        <strain evidence="11">QUZm001</strain>
    </source>
</reference>
<evidence type="ECO:0000256" key="1">
    <source>
        <dbReference type="ARBA" id="ARBA00004651"/>
    </source>
</evidence>
<dbReference type="Proteomes" id="UP001168821">
    <property type="component" value="Unassembled WGS sequence"/>
</dbReference>
<dbReference type="EMBL" id="JALNTZ010000002">
    <property type="protein sequence ID" value="KAJ3664098.1"/>
    <property type="molecule type" value="Genomic_DNA"/>
</dbReference>
<accession>A0AA38IYJ9</accession>
<keyword evidence="4 10" id="KW-0812">Transmembrane</keyword>
<name>A0AA38IYJ9_9CUCU</name>
<keyword evidence="12" id="KW-1185">Reference proteome</keyword>
<evidence type="ECO:0000256" key="10">
    <source>
        <dbReference type="SAM" id="Phobius"/>
    </source>
</evidence>
<dbReference type="InterPro" id="IPR004117">
    <property type="entry name" value="7tm6_olfct_rcpt"/>
</dbReference>
<evidence type="ECO:0000256" key="7">
    <source>
        <dbReference type="ARBA" id="ARBA00023136"/>
    </source>
</evidence>
<feature type="transmembrane region" description="Helical" evidence="10">
    <location>
        <begin position="162"/>
        <end position="182"/>
    </location>
</feature>
<dbReference type="GO" id="GO:0005549">
    <property type="term" value="F:odorant binding"/>
    <property type="evidence" value="ECO:0007669"/>
    <property type="project" value="InterPro"/>
</dbReference>
<protein>
    <submittedName>
        <fullName evidence="11">Uncharacterized protein</fullName>
    </submittedName>
</protein>
<dbReference type="GO" id="GO:0007165">
    <property type="term" value="P:signal transduction"/>
    <property type="evidence" value="ECO:0007669"/>
    <property type="project" value="UniProtKB-KW"/>
</dbReference>
<evidence type="ECO:0000256" key="2">
    <source>
        <dbReference type="ARBA" id="ARBA00022475"/>
    </source>
</evidence>
<keyword evidence="7 10" id="KW-0472">Membrane</keyword>
<keyword evidence="9" id="KW-0807">Transducer</keyword>
<sequence>MVISLATAVVTGCTYVVSHDFDQLVYVFPLCEEYVPELKFIIVCGFRCSTIIFFCFATISPSHYIVYGLLLFKLEENIILHSLKNINQNYDDQDELDQESHNIIKERLLFCLKRHINFRSATVKILKKTENLVFPLQLAGVLYFISIVVNSITLEGTASKLLYWRLFSITLTAFVTLVGVTVHGQKIEDLSDNILDCLVSIKWYHWNDANKKLYLMFLKNSLKPFKIKFTENISVNYRMGVEILKTFFSFISVVRQLQNKKN</sequence>
<evidence type="ECO:0000256" key="5">
    <source>
        <dbReference type="ARBA" id="ARBA00022725"/>
    </source>
</evidence>
<evidence type="ECO:0000256" key="9">
    <source>
        <dbReference type="ARBA" id="ARBA00023224"/>
    </source>
</evidence>
<keyword evidence="2" id="KW-1003">Cell membrane</keyword>